<evidence type="ECO:0000256" key="1">
    <source>
        <dbReference type="SAM" id="MobiDB-lite"/>
    </source>
</evidence>
<protein>
    <submittedName>
        <fullName evidence="2">Uncharacterized protein</fullName>
    </submittedName>
</protein>
<accession>A0ABP1R4L0</accession>
<evidence type="ECO:0000313" key="3">
    <source>
        <dbReference type="Proteomes" id="UP001642540"/>
    </source>
</evidence>
<dbReference type="EMBL" id="CAXLJM020000051">
    <property type="protein sequence ID" value="CAL8116086.1"/>
    <property type="molecule type" value="Genomic_DNA"/>
</dbReference>
<comment type="caution">
    <text evidence="2">The sequence shown here is derived from an EMBL/GenBank/DDBJ whole genome shotgun (WGS) entry which is preliminary data.</text>
</comment>
<reference evidence="2 3" key="1">
    <citation type="submission" date="2024-08" db="EMBL/GenBank/DDBJ databases">
        <authorList>
            <person name="Cucini C."/>
            <person name="Frati F."/>
        </authorList>
    </citation>
    <scope>NUCLEOTIDE SEQUENCE [LARGE SCALE GENOMIC DNA]</scope>
</reference>
<proteinExistence type="predicted"/>
<feature type="region of interest" description="Disordered" evidence="1">
    <location>
        <begin position="66"/>
        <end position="88"/>
    </location>
</feature>
<dbReference type="Proteomes" id="UP001642540">
    <property type="component" value="Unassembled WGS sequence"/>
</dbReference>
<evidence type="ECO:0000313" key="2">
    <source>
        <dbReference type="EMBL" id="CAL8116086.1"/>
    </source>
</evidence>
<name>A0ABP1R4L0_9HEXA</name>
<organism evidence="2 3">
    <name type="scientific">Orchesella dallaii</name>
    <dbReference type="NCBI Taxonomy" id="48710"/>
    <lineage>
        <taxon>Eukaryota</taxon>
        <taxon>Metazoa</taxon>
        <taxon>Ecdysozoa</taxon>
        <taxon>Arthropoda</taxon>
        <taxon>Hexapoda</taxon>
        <taxon>Collembola</taxon>
        <taxon>Entomobryomorpha</taxon>
        <taxon>Entomobryoidea</taxon>
        <taxon>Orchesellidae</taxon>
        <taxon>Orchesellinae</taxon>
        <taxon>Orchesella</taxon>
    </lineage>
</organism>
<gene>
    <name evidence="2" type="ORF">ODALV1_LOCUS17149</name>
</gene>
<keyword evidence="3" id="KW-1185">Reference proteome</keyword>
<sequence>MGARAAPLEVEATDPLLEVTGSLENLTVNSLLQKLSLTYDAIRARDQRNKTFTWLPPLFGHKLQQGPRYYSAGGHGRGLSRGQGFRPR</sequence>